<protein>
    <submittedName>
        <fullName evidence="1">Cysteine-rich CWC family protein</fullName>
    </submittedName>
</protein>
<proteinExistence type="predicted"/>
<evidence type="ECO:0000313" key="1">
    <source>
        <dbReference type="EMBL" id="MFC7298493.1"/>
    </source>
</evidence>
<keyword evidence="2" id="KW-1185">Reference proteome</keyword>
<dbReference type="Pfam" id="PF14375">
    <property type="entry name" value="Cys_rich_CWC"/>
    <property type="match status" value="1"/>
</dbReference>
<evidence type="ECO:0000313" key="2">
    <source>
        <dbReference type="Proteomes" id="UP001596379"/>
    </source>
</evidence>
<organism evidence="1 2">
    <name type="scientific">Herminiimonas aquatilis</name>
    <dbReference type="NCBI Taxonomy" id="345342"/>
    <lineage>
        <taxon>Bacteria</taxon>
        <taxon>Pseudomonadati</taxon>
        <taxon>Pseudomonadota</taxon>
        <taxon>Betaproteobacteria</taxon>
        <taxon>Burkholderiales</taxon>
        <taxon>Oxalobacteraceae</taxon>
        <taxon>Herminiimonas</taxon>
    </lineage>
</organism>
<dbReference type="Proteomes" id="UP001596379">
    <property type="component" value="Unassembled WGS sequence"/>
</dbReference>
<accession>A0ABW2J517</accession>
<dbReference type="InterPro" id="IPR032720">
    <property type="entry name" value="Cys_rich_CWC"/>
</dbReference>
<reference evidence="2" key="1">
    <citation type="journal article" date="2019" name="Int. J. Syst. Evol. Microbiol.">
        <title>The Global Catalogue of Microorganisms (GCM) 10K type strain sequencing project: providing services to taxonomists for standard genome sequencing and annotation.</title>
        <authorList>
            <consortium name="The Broad Institute Genomics Platform"/>
            <consortium name="The Broad Institute Genome Sequencing Center for Infectious Disease"/>
            <person name="Wu L."/>
            <person name="Ma J."/>
        </authorList>
    </citation>
    <scope>NUCLEOTIDE SEQUENCE [LARGE SCALE GENOMIC DNA]</scope>
    <source>
        <strain evidence="2">CCUG 36956</strain>
    </source>
</reference>
<gene>
    <name evidence="1" type="ORF">ACFQO0_08600</name>
</gene>
<dbReference type="EMBL" id="JBHTCC010000001">
    <property type="protein sequence ID" value="MFC7298493.1"/>
    <property type="molecule type" value="Genomic_DNA"/>
</dbReference>
<dbReference type="RefSeq" id="WP_382233667.1">
    <property type="nucleotide sequence ID" value="NZ_JBHTCC010000001.1"/>
</dbReference>
<comment type="caution">
    <text evidence="1">The sequence shown here is derived from an EMBL/GenBank/DDBJ whole genome shotgun (WGS) entry which is preliminary data.</text>
</comment>
<name>A0ABW2J517_9BURK</name>
<sequence>MSLCSQCGIEFSCGMIDTVWAQQCWCMALPTASKSKLIVDADGQAKTCMCEQCLTTLRTSRAKPGG</sequence>